<evidence type="ECO:0000256" key="2">
    <source>
        <dbReference type="ARBA" id="ARBA00007613"/>
    </source>
</evidence>
<comment type="subcellular location">
    <subcellularLocation>
        <location evidence="1">Cell outer membrane</location>
    </subcellularLocation>
</comment>
<dbReference type="GO" id="GO:0015288">
    <property type="term" value="F:porin activity"/>
    <property type="evidence" value="ECO:0007669"/>
    <property type="project" value="TreeGrafter"/>
</dbReference>
<dbReference type="AlphaFoldDB" id="A0A562RQE7"/>
<dbReference type="Pfam" id="PF02321">
    <property type="entry name" value="OEP"/>
    <property type="match status" value="2"/>
</dbReference>
<keyword evidence="4" id="KW-1134">Transmembrane beta strand</keyword>
<evidence type="ECO:0000256" key="6">
    <source>
        <dbReference type="ARBA" id="ARBA00023136"/>
    </source>
</evidence>
<keyword evidence="8" id="KW-0175">Coiled coil</keyword>
<evidence type="ECO:0000256" key="9">
    <source>
        <dbReference type="SAM" id="Phobius"/>
    </source>
</evidence>
<feature type="coiled-coil region" evidence="8">
    <location>
        <begin position="395"/>
        <end position="422"/>
    </location>
</feature>
<dbReference type="SUPFAM" id="SSF56954">
    <property type="entry name" value="Outer membrane efflux proteins (OEP)"/>
    <property type="match status" value="1"/>
</dbReference>
<keyword evidence="5 9" id="KW-0812">Transmembrane</keyword>
<proteinExistence type="inferred from homology"/>
<evidence type="ECO:0000256" key="8">
    <source>
        <dbReference type="SAM" id="Coils"/>
    </source>
</evidence>
<name>A0A562RQE7_9BACT</name>
<dbReference type="OrthoDB" id="5412214at2"/>
<gene>
    <name evidence="10" type="ORF">LZ24_02064</name>
</gene>
<evidence type="ECO:0000256" key="3">
    <source>
        <dbReference type="ARBA" id="ARBA00022448"/>
    </source>
</evidence>
<keyword evidence="11" id="KW-1185">Reference proteome</keyword>
<keyword evidence="7" id="KW-0998">Cell outer membrane</keyword>
<accession>A0A562RQE7</accession>
<evidence type="ECO:0000256" key="7">
    <source>
        <dbReference type="ARBA" id="ARBA00023237"/>
    </source>
</evidence>
<dbReference type="GO" id="GO:0009279">
    <property type="term" value="C:cell outer membrane"/>
    <property type="evidence" value="ECO:0007669"/>
    <property type="project" value="UniProtKB-SubCell"/>
</dbReference>
<dbReference type="GO" id="GO:1990281">
    <property type="term" value="C:efflux pump complex"/>
    <property type="evidence" value="ECO:0007669"/>
    <property type="project" value="TreeGrafter"/>
</dbReference>
<evidence type="ECO:0000313" key="10">
    <source>
        <dbReference type="EMBL" id="TWI71103.1"/>
    </source>
</evidence>
<dbReference type="PANTHER" id="PTHR30026:SF20">
    <property type="entry name" value="OUTER MEMBRANE PROTEIN TOLC"/>
    <property type="match status" value="1"/>
</dbReference>
<reference evidence="10 11" key="1">
    <citation type="submission" date="2019-07" db="EMBL/GenBank/DDBJ databases">
        <title>Genome sequencing of 100 strains of the haloalkaliphilic chemolithoautotrophic sulfur-oxidizing bacterium Thioalkalivibrio.</title>
        <authorList>
            <person name="Muyzer G."/>
        </authorList>
    </citation>
    <scope>NUCLEOTIDE SEQUENCE [LARGE SCALE GENOMIC DNA]</scope>
    <source>
        <strain evidence="10 11">ASO4-4</strain>
    </source>
</reference>
<protein>
    <submittedName>
        <fullName evidence="10">Outer membrane protein</fullName>
    </submittedName>
</protein>
<evidence type="ECO:0000256" key="5">
    <source>
        <dbReference type="ARBA" id="ARBA00022692"/>
    </source>
</evidence>
<sequence>MQKIPSCSARKPDKRHAADCLYFFKKNAASLMPDSFYVRVKCPFAAFLSMVSVLIFLFVSPALHAETKPLQHHSFHLDELYAMAVQEADRIHMARESIHMARAVQDQARSAMRPHVEAFAGHSYYPDPGHTDPDRLNTFGLRLGQSITLNGKEWTALQMSKKAIDQSDRNLQAITTAYLLEVGSRFYQLIRAEEEIRIEAAEILRLERHLEEVRTRLRLSDTTRPDLLRTQAALSGARSRHNAAMENLADQRSMLMALIGLPPDFRLVPPPALQAYRPEENLDDLVAKALDTRPEIQSLKLSLEMAEDKIRIEKGGLWPTLSWSARYQDTRPSPSEYNDTNSLSLGLELALPLYTGGLVPARIREAEAEKRMALFQYHQLVRDITLEVRRAWHGLEKALGSLQALEDQLLFATENYQAVSRQFEVGLANIVDLMDANSLMLTAQSSLATIRLDTHLARLALDYATGRLKNTVKDKKNHNPDTVMSP</sequence>
<feature type="transmembrane region" description="Helical" evidence="9">
    <location>
        <begin position="42"/>
        <end position="63"/>
    </location>
</feature>
<dbReference type="EMBL" id="VLLC01000015">
    <property type="protein sequence ID" value="TWI71103.1"/>
    <property type="molecule type" value="Genomic_DNA"/>
</dbReference>
<dbReference type="PANTHER" id="PTHR30026">
    <property type="entry name" value="OUTER MEMBRANE PROTEIN TOLC"/>
    <property type="match status" value="1"/>
</dbReference>
<evidence type="ECO:0000313" key="11">
    <source>
        <dbReference type="Proteomes" id="UP000318307"/>
    </source>
</evidence>
<evidence type="ECO:0000256" key="1">
    <source>
        <dbReference type="ARBA" id="ARBA00004442"/>
    </source>
</evidence>
<keyword evidence="6 9" id="KW-0472">Membrane</keyword>
<dbReference type="Proteomes" id="UP000318307">
    <property type="component" value="Unassembled WGS sequence"/>
</dbReference>
<dbReference type="Gene3D" id="1.20.1600.10">
    <property type="entry name" value="Outer membrane efflux proteins (OEP)"/>
    <property type="match status" value="1"/>
</dbReference>
<evidence type="ECO:0000256" key="4">
    <source>
        <dbReference type="ARBA" id="ARBA00022452"/>
    </source>
</evidence>
<keyword evidence="9" id="KW-1133">Transmembrane helix</keyword>
<dbReference type="InterPro" id="IPR003423">
    <property type="entry name" value="OMP_efflux"/>
</dbReference>
<comment type="caution">
    <text evidence="10">The sequence shown here is derived from an EMBL/GenBank/DDBJ whole genome shotgun (WGS) entry which is preliminary data.</text>
</comment>
<comment type="similarity">
    <text evidence="2">Belongs to the outer membrane factor (OMF) (TC 1.B.17) family.</text>
</comment>
<organism evidence="10 11">
    <name type="scientific">Desulfobotulus alkaliphilus</name>
    <dbReference type="NCBI Taxonomy" id="622671"/>
    <lineage>
        <taxon>Bacteria</taxon>
        <taxon>Pseudomonadati</taxon>
        <taxon>Thermodesulfobacteriota</taxon>
        <taxon>Desulfobacteria</taxon>
        <taxon>Desulfobacterales</taxon>
        <taxon>Desulfobacteraceae</taxon>
        <taxon>Desulfobotulus</taxon>
    </lineage>
</organism>
<keyword evidence="3" id="KW-0813">Transport</keyword>
<dbReference type="InterPro" id="IPR051906">
    <property type="entry name" value="TolC-like"/>
</dbReference>
<dbReference type="GO" id="GO:0015562">
    <property type="term" value="F:efflux transmembrane transporter activity"/>
    <property type="evidence" value="ECO:0007669"/>
    <property type="project" value="InterPro"/>
</dbReference>